<organism evidence="1">
    <name type="scientific">bioreactor metagenome</name>
    <dbReference type="NCBI Taxonomy" id="1076179"/>
    <lineage>
        <taxon>unclassified sequences</taxon>
        <taxon>metagenomes</taxon>
        <taxon>ecological metagenomes</taxon>
    </lineage>
</organism>
<comment type="caution">
    <text evidence="1">The sequence shown here is derived from an EMBL/GenBank/DDBJ whole genome shotgun (WGS) entry which is preliminary data.</text>
</comment>
<dbReference type="EMBL" id="VSSQ01001177">
    <property type="protein sequence ID" value="MPM05914.1"/>
    <property type="molecule type" value="Genomic_DNA"/>
</dbReference>
<evidence type="ECO:0008006" key="2">
    <source>
        <dbReference type="Google" id="ProtNLM"/>
    </source>
</evidence>
<proteinExistence type="predicted"/>
<evidence type="ECO:0000313" key="1">
    <source>
        <dbReference type="EMBL" id="MPM05914.1"/>
    </source>
</evidence>
<protein>
    <recommendedName>
        <fullName evidence="2">Porin</fullName>
    </recommendedName>
</protein>
<name>A0A644WV10_9ZZZZ</name>
<reference evidence="1" key="1">
    <citation type="submission" date="2019-08" db="EMBL/GenBank/DDBJ databases">
        <authorList>
            <person name="Kucharzyk K."/>
            <person name="Murdoch R.W."/>
            <person name="Higgins S."/>
            <person name="Loffler F."/>
        </authorList>
    </citation>
    <scope>NUCLEOTIDE SEQUENCE</scope>
</reference>
<accession>A0A644WV10</accession>
<gene>
    <name evidence="1" type="ORF">SDC9_52209</name>
</gene>
<dbReference type="SUPFAM" id="SSF56935">
    <property type="entry name" value="Porins"/>
    <property type="match status" value="1"/>
</dbReference>
<sequence>MRSIRFLFVILLFPVLSAAQDHKHDTLVPDTLLVHYFTLSPDYFLTNDSTEFTADLESYDGFNPLNDLTWSASNGILGSPYQILWFPEHADQLHPDFFAFFHRPDEYLFFRENIPEFTDSVPFSVASYSSGYKREQYFDFLLSQPLTKKWRLTLDYRLMNAPGAYKNQKNSLSNFFATTTYTSKSKIYHLEAGFILNRIFQQENGGIANDSEFIDTTLYDRALTEMNLYSAENRFRQNDYFVTNEIRFGAKKNGEPRLYMQHTFNLRRERHIYSDSYDPDSSYYSTWINAATIDSVNHYAFENTLMLGNRHTKLLRWYAGVFVSNDHLYNAGSDSVLSQQILKAGISWNFRNVFILTARGSSDIVPLSGGDHDFHAEFISNDSLKWRPYLRFSYCLISPQVYFYKYYGNHFNWQRDWQQTSTMMGVAGLSFRRLSFSAYFARISDYVYYNGAAFNQAGQGTVAGLKLSADTRFGRFQLKGTAGIQDAGHASYINLPPWFAKAEFVMNNKVFGKALSLQSGISAWINGAYYADAYNPALQIFYMQRDKKTGGFVYPTAFVRAQIKRAVVFAEIINFTSGLTRVNYWQIPGYALPDRGFRFGVAWSFLN</sequence>
<dbReference type="Pfam" id="PF14121">
    <property type="entry name" value="Porin_10"/>
    <property type="match status" value="1"/>
</dbReference>
<dbReference type="AlphaFoldDB" id="A0A644WV10"/>
<dbReference type="InterPro" id="IPR025631">
    <property type="entry name" value="Porin_10"/>
</dbReference>